<reference evidence="1 2" key="1">
    <citation type="submission" date="2024-09" db="EMBL/GenBank/DDBJ databases">
        <title>Paenibacillus zeirhizospherea sp. nov., isolated from surface of the maize (Zea mays) roots in a horticulture field, Hungary.</title>
        <authorList>
            <person name="Marton D."/>
            <person name="Farkas M."/>
            <person name="Bedics A."/>
            <person name="Toth E."/>
            <person name="Tancsics A."/>
            <person name="Boka K."/>
            <person name="Maroti G."/>
            <person name="Kriszt B."/>
            <person name="Cserhati M."/>
        </authorList>
    </citation>
    <scope>NUCLEOTIDE SEQUENCE [LARGE SCALE GENOMIC DNA]</scope>
    <source>
        <strain evidence="1 2">KCTC 33519</strain>
    </source>
</reference>
<keyword evidence="2" id="KW-1185">Reference proteome</keyword>
<organism evidence="1 2">
    <name type="scientific">Paenibacillus enshidis</name>
    <dbReference type="NCBI Taxonomy" id="1458439"/>
    <lineage>
        <taxon>Bacteria</taxon>
        <taxon>Bacillati</taxon>
        <taxon>Bacillota</taxon>
        <taxon>Bacilli</taxon>
        <taxon>Bacillales</taxon>
        <taxon>Paenibacillaceae</taxon>
        <taxon>Paenibacillus</taxon>
    </lineage>
</organism>
<evidence type="ECO:0000313" key="1">
    <source>
        <dbReference type="EMBL" id="MFB5265341.1"/>
    </source>
</evidence>
<name>A0ABV5AMG1_9BACL</name>
<gene>
    <name evidence="1" type="ORF">ACE41H_00865</name>
</gene>
<dbReference type="EMBL" id="JBHHMI010000001">
    <property type="protein sequence ID" value="MFB5265341.1"/>
    <property type="molecule type" value="Genomic_DNA"/>
</dbReference>
<evidence type="ECO:0000313" key="2">
    <source>
        <dbReference type="Proteomes" id="UP001580346"/>
    </source>
</evidence>
<sequence>MQYREAQPGMPAISELSCRLDDNHVVLRWRWPEGVQAVYIEKRDAETTDGPPTSAAGGLKLCTREEYKAAGSFRDRIEGIGRLCYTVYASITEDGQMLLIRQSDGRNCAEISTGKAKIRYAADHKKSLFSRRKTVRITVTAEIPVPQEALCYVKKEGGYPLDKEDGTVYPFTRPFAAGRNILPPIEVGGNEYVRLFFTDGRKYGSTFELIPE</sequence>
<accession>A0ABV5AMG1</accession>
<protein>
    <submittedName>
        <fullName evidence="1">Beta-mannanase</fullName>
    </submittedName>
</protein>
<dbReference type="Proteomes" id="UP001580346">
    <property type="component" value="Unassembled WGS sequence"/>
</dbReference>
<comment type="caution">
    <text evidence="1">The sequence shown here is derived from an EMBL/GenBank/DDBJ whole genome shotgun (WGS) entry which is preliminary data.</text>
</comment>
<proteinExistence type="predicted"/>
<dbReference type="RefSeq" id="WP_375352609.1">
    <property type="nucleotide sequence ID" value="NZ_JBHHMI010000001.1"/>
</dbReference>